<evidence type="ECO:0000313" key="4">
    <source>
        <dbReference type="Proteomes" id="UP000095322"/>
    </source>
</evidence>
<dbReference type="SUPFAM" id="SSF52821">
    <property type="entry name" value="Rhodanese/Cell cycle control phosphatase"/>
    <property type="match status" value="1"/>
</dbReference>
<dbReference type="PANTHER" id="PTHR43031:SF18">
    <property type="entry name" value="RHODANESE-RELATED SULFURTRANSFERASES"/>
    <property type="match status" value="1"/>
</dbReference>
<dbReference type="Proteomes" id="UP000095322">
    <property type="component" value="Chromosome I"/>
</dbReference>
<dbReference type="EC" id="2.8.1.1" evidence="3"/>
<keyword evidence="1" id="KW-1133">Transmembrane helix</keyword>
<feature type="transmembrane region" description="Helical" evidence="1">
    <location>
        <begin position="12"/>
        <end position="30"/>
    </location>
</feature>
<dbReference type="OrthoDB" id="9808735at2"/>
<protein>
    <submittedName>
        <fullName evidence="3">Thiosulfate sulfurtransferase GlpE</fullName>
        <ecNumber evidence="3">2.8.1.1</ecNumber>
    </submittedName>
</protein>
<dbReference type="GO" id="GO:0004792">
    <property type="term" value="F:thiosulfate-cyanide sulfurtransferase activity"/>
    <property type="evidence" value="ECO:0007669"/>
    <property type="project" value="UniProtKB-EC"/>
</dbReference>
<gene>
    <name evidence="3" type="primary">glpE</name>
    <name evidence="3" type="ORF">MHIR_DE00416</name>
</gene>
<dbReference type="AlphaFoldDB" id="A0A143WSX3"/>
<evidence type="ECO:0000259" key="2">
    <source>
        <dbReference type="PROSITE" id="PS50206"/>
    </source>
</evidence>
<dbReference type="CDD" id="cd00158">
    <property type="entry name" value="RHOD"/>
    <property type="match status" value="1"/>
</dbReference>
<dbReference type="Pfam" id="PF00581">
    <property type="entry name" value="Rhodanese"/>
    <property type="match status" value="1"/>
</dbReference>
<dbReference type="RefSeq" id="WP_067565892.1">
    <property type="nucleotide sequence ID" value="NZ_LN999833.1"/>
</dbReference>
<dbReference type="InterPro" id="IPR001763">
    <property type="entry name" value="Rhodanese-like_dom"/>
</dbReference>
<keyword evidence="1" id="KW-0812">Transmembrane</keyword>
<evidence type="ECO:0000313" key="3">
    <source>
        <dbReference type="EMBL" id="CUX96691.1"/>
    </source>
</evidence>
<sequence>MQEIIQFVGNHPMLILLWIVLSGTLIFITCQSRFSKLGNITRDEAIRLINKEDAMIIDLRNQDDYRQGHIINSLNLTKEDIRCGKLGVLEKTKDKPVIIVCSIGTLSRGPAQNLIKIGFERVYILKEGISGWNKENLPLIQDK</sequence>
<proteinExistence type="predicted"/>
<dbReference type="STRING" id="1778262.MHIR_DE00416"/>
<accession>A0A143WSX3</accession>
<keyword evidence="4" id="KW-1185">Reference proteome</keyword>
<keyword evidence="1" id="KW-0472">Membrane</keyword>
<dbReference type="SMART" id="SM00450">
    <property type="entry name" value="RHOD"/>
    <property type="match status" value="1"/>
</dbReference>
<organism evidence="3 4">
    <name type="scientific">Candidatus Doolittlea endobia</name>
    <dbReference type="NCBI Taxonomy" id="1778262"/>
    <lineage>
        <taxon>Bacteria</taxon>
        <taxon>Pseudomonadati</taxon>
        <taxon>Pseudomonadota</taxon>
        <taxon>Gammaproteobacteria</taxon>
        <taxon>Enterobacterales</taxon>
        <taxon>Enterobacteriaceae</taxon>
        <taxon>Candidatus Doolittlea</taxon>
    </lineage>
</organism>
<name>A0A143WSX3_9ENTR</name>
<dbReference type="KEGG" id="den:MHIR_DE00416"/>
<dbReference type="EMBL" id="LN999833">
    <property type="protein sequence ID" value="CUX96691.1"/>
    <property type="molecule type" value="Genomic_DNA"/>
</dbReference>
<keyword evidence="3" id="KW-0808">Transferase</keyword>
<dbReference type="PANTHER" id="PTHR43031">
    <property type="entry name" value="FAD-DEPENDENT OXIDOREDUCTASE"/>
    <property type="match status" value="1"/>
</dbReference>
<dbReference type="InterPro" id="IPR050229">
    <property type="entry name" value="GlpE_sulfurtransferase"/>
</dbReference>
<reference evidence="4" key="1">
    <citation type="submission" date="2016-01" db="EMBL/GenBank/DDBJ databases">
        <authorList>
            <person name="Husnik F."/>
        </authorList>
    </citation>
    <scope>NUCLEOTIDE SEQUENCE [LARGE SCALE GENOMIC DNA]</scope>
</reference>
<dbReference type="PROSITE" id="PS50206">
    <property type="entry name" value="RHODANESE_3"/>
    <property type="match status" value="1"/>
</dbReference>
<dbReference type="InterPro" id="IPR036873">
    <property type="entry name" value="Rhodanese-like_dom_sf"/>
</dbReference>
<dbReference type="Gene3D" id="3.40.250.10">
    <property type="entry name" value="Rhodanese-like domain"/>
    <property type="match status" value="1"/>
</dbReference>
<dbReference type="PATRIC" id="fig|1778262.3.peg.753"/>
<feature type="domain" description="Rhodanese" evidence="2">
    <location>
        <begin position="50"/>
        <end position="141"/>
    </location>
</feature>
<evidence type="ECO:0000256" key="1">
    <source>
        <dbReference type="SAM" id="Phobius"/>
    </source>
</evidence>